<feature type="repeat" description="WD" evidence="4">
    <location>
        <begin position="115"/>
        <end position="160"/>
    </location>
</feature>
<comment type="similarity">
    <text evidence="1">Belongs to the WD repeat rae1 family.</text>
</comment>
<feature type="non-terminal residue" evidence="5">
    <location>
        <position position="1"/>
    </location>
</feature>
<dbReference type="PRINTS" id="PR00320">
    <property type="entry name" value="GPROTEINBRPT"/>
</dbReference>
<feature type="repeat" description="WD" evidence="4">
    <location>
        <begin position="28"/>
        <end position="69"/>
    </location>
</feature>
<evidence type="ECO:0000256" key="4">
    <source>
        <dbReference type="PROSITE-ProRule" id="PRU00221"/>
    </source>
</evidence>
<name>A0A8T9BS67_9HELO</name>
<dbReference type="PROSITE" id="PS50082">
    <property type="entry name" value="WD_REPEATS_2"/>
    <property type="match status" value="2"/>
</dbReference>
<evidence type="ECO:0000256" key="2">
    <source>
        <dbReference type="ARBA" id="ARBA00022574"/>
    </source>
</evidence>
<gene>
    <name evidence="5" type="primary">GLE2_0</name>
    <name evidence="5" type="ORF">LSUE1_G009372</name>
</gene>
<dbReference type="SUPFAM" id="SSF50978">
    <property type="entry name" value="WD40 repeat-like"/>
    <property type="match status" value="1"/>
</dbReference>
<dbReference type="PANTHER" id="PTHR10971">
    <property type="entry name" value="MRNA EXPORT FACTOR AND BUB3"/>
    <property type="match status" value="1"/>
</dbReference>
<dbReference type="InterPro" id="IPR020472">
    <property type="entry name" value="WD40_PAC1"/>
</dbReference>
<dbReference type="SMART" id="SM00320">
    <property type="entry name" value="WD40"/>
    <property type="match status" value="4"/>
</dbReference>
<organism evidence="5 6">
    <name type="scientific">Lachnellula suecica</name>
    <dbReference type="NCBI Taxonomy" id="602035"/>
    <lineage>
        <taxon>Eukaryota</taxon>
        <taxon>Fungi</taxon>
        <taxon>Dikarya</taxon>
        <taxon>Ascomycota</taxon>
        <taxon>Pezizomycotina</taxon>
        <taxon>Leotiomycetes</taxon>
        <taxon>Helotiales</taxon>
        <taxon>Lachnaceae</taxon>
        <taxon>Lachnellula</taxon>
    </lineage>
</organism>
<comment type="caution">
    <text evidence="5">The sequence shown here is derived from an EMBL/GenBank/DDBJ whole genome shotgun (WGS) entry which is preliminary data.</text>
</comment>
<evidence type="ECO:0000256" key="1">
    <source>
        <dbReference type="ARBA" id="ARBA00007830"/>
    </source>
</evidence>
<evidence type="ECO:0000313" key="5">
    <source>
        <dbReference type="EMBL" id="TVY57861.1"/>
    </source>
</evidence>
<keyword evidence="6" id="KW-1185">Reference proteome</keyword>
<dbReference type="Proteomes" id="UP000469558">
    <property type="component" value="Unassembled WGS sequence"/>
</dbReference>
<dbReference type="FunFam" id="2.130.10.10:FF:000190">
    <property type="entry name" value="Nuclear pore complex subunit"/>
    <property type="match status" value="1"/>
</dbReference>
<dbReference type="Gene3D" id="2.130.10.10">
    <property type="entry name" value="YVTN repeat-like/Quinoprotein amine dehydrogenase"/>
    <property type="match status" value="1"/>
</dbReference>
<keyword evidence="3" id="KW-0677">Repeat</keyword>
<dbReference type="OrthoDB" id="256303at2759"/>
<evidence type="ECO:0000313" key="6">
    <source>
        <dbReference type="Proteomes" id="UP000469558"/>
    </source>
</evidence>
<evidence type="ECO:0000256" key="3">
    <source>
        <dbReference type="ARBA" id="ARBA00022737"/>
    </source>
</evidence>
<dbReference type="InterPro" id="IPR015943">
    <property type="entry name" value="WD40/YVTN_repeat-like_dom_sf"/>
</dbReference>
<dbReference type="EMBL" id="QGMK01002532">
    <property type="protein sequence ID" value="TVY57861.1"/>
    <property type="molecule type" value="Genomic_DNA"/>
</dbReference>
<proteinExistence type="inferred from homology"/>
<dbReference type="InterPro" id="IPR001680">
    <property type="entry name" value="WD40_rpt"/>
</dbReference>
<reference evidence="5 6" key="1">
    <citation type="submission" date="2018-05" db="EMBL/GenBank/DDBJ databases">
        <title>Genome sequencing and assembly of the regulated plant pathogen Lachnellula willkommii and related sister species for the development of diagnostic species identification markers.</title>
        <authorList>
            <person name="Giroux E."/>
            <person name="Bilodeau G."/>
        </authorList>
    </citation>
    <scope>NUCLEOTIDE SEQUENCE [LARGE SCALE GENOMIC DNA]</scope>
    <source>
        <strain evidence="5 6">CBS 268.59</strain>
    </source>
</reference>
<accession>A0A8T9BS67</accession>
<dbReference type="Pfam" id="PF00400">
    <property type="entry name" value="WD40"/>
    <property type="match status" value="4"/>
</dbReference>
<dbReference type="InterPro" id="IPR036322">
    <property type="entry name" value="WD40_repeat_dom_sf"/>
</dbReference>
<sequence length="364" mass="39733">YIMSNYGRSPATPNIGTTSDLAKDATLASPPEDSISSLAWSPVANYLAVGSWDSKVRIYDVTQSQTGTGVAAIEFDGPVLTCDWSRDGQKVAGAGADKTAKLLDLGANGAPAQQVAAHDAPIRSARFFDMPNANAPMLATGSWDKTVRYWDLRTPAPAATLACQDRVYSMDVKGQRLVIATAEKHVHVVNLSNPTTIFKTSASPLKEQTRVVSCFNDASGYAIGSIEGRCGMQYFEPKDQNRNFAFRCHRKALDRNNILEIFSVNAISFHPTYSTCSTAGADGTFHFWDKDQHNRLKGHTFVGGPISATAFNHDGTVFTYAVSYDWHKGYAFNSPQHVNKVMLHATTDEEVKPRAVSTTANRRR</sequence>
<protein>
    <submittedName>
        <fullName evidence="5">Nucleoporin</fullName>
    </submittedName>
</protein>
<keyword evidence="2 4" id="KW-0853">WD repeat</keyword>
<dbReference type="AlphaFoldDB" id="A0A8T9BS67"/>